<gene>
    <name evidence="4" type="ORF">Q5716_11520</name>
</gene>
<protein>
    <recommendedName>
        <fullName evidence="6">ABC transporter permease</fullName>
    </recommendedName>
</protein>
<comment type="caution">
    <text evidence="4">The sequence shown here is derived from an EMBL/GenBank/DDBJ whole genome shotgun (WGS) entry which is preliminary data.</text>
</comment>
<accession>A0ABT9BPA3</accession>
<keyword evidence="3" id="KW-0812">Transmembrane</keyword>
<dbReference type="EMBL" id="JAUQUB010000002">
    <property type="protein sequence ID" value="MDO7882855.1"/>
    <property type="molecule type" value="Genomic_DNA"/>
</dbReference>
<evidence type="ECO:0000256" key="2">
    <source>
        <dbReference type="SAM" id="MobiDB-lite"/>
    </source>
</evidence>
<dbReference type="RefSeq" id="WP_305003287.1">
    <property type="nucleotide sequence ID" value="NZ_JAUQUB010000002.1"/>
</dbReference>
<evidence type="ECO:0008006" key="6">
    <source>
        <dbReference type="Google" id="ProtNLM"/>
    </source>
</evidence>
<keyword evidence="3" id="KW-1133">Transmembrane helix</keyword>
<reference evidence="4 5" key="1">
    <citation type="submission" date="2023-07" db="EMBL/GenBank/DDBJ databases">
        <title>Protaetiibacter sp. nov WY-16 isolated from soil.</title>
        <authorList>
            <person name="Liu B."/>
            <person name="Wan Y."/>
        </authorList>
    </citation>
    <scope>NUCLEOTIDE SEQUENCE [LARGE SCALE GENOMIC DNA]</scope>
    <source>
        <strain evidence="4 5">WY-16</strain>
    </source>
</reference>
<evidence type="ECO:0000256" key="3">
    <source>
        <dbReference type="SAM" id="Phobius"/>
    </source>
</evidence>
<name>A0ABT9BPA3_9MICO</name>
<organism evidence="4 5">
    <name type="scientific">Antiquaquibacter soli</name>
    <dbReference type="NCBI Taxonomy" id="3064523"/>
    <lineage>
        <taxon>Bacteria</taxon>
        <taxon>Bacillati</taxon>
        <taxon>Actinomycetota</taxon>
        <taxon>Actinomycetes</taxon>
        <taxon>Micrococcales</taxon>
        <taxon>Microbacteriaceae</taxon>
        <taxon>Antiquaquibacter</taxon>
    </lineage>
</organism>
<feature type="compositionally biased region" description="Low complexity" evidence="2">
    <location>
        <begin position="25"/>
        <end position="37"/>
    </location>
</feature>
<feature type="transmembrane region" description="Helical" evidence="3">
    <location>
        <begin position="81"/>
        <end position="105"/>
    </location>
</feature>
<dbReference type="Proteomes" id="UP001241072">
    <property type="component" value="Unassembled WGS sequence"/>
</dbReference>
<feature type="transmembrane region" description="Helical" evidence="3">
    <location>
        <begin position="117"/>
        <end position="136"/>
    </location>
</feature>
<keyword evidence="5" id="KW-1185">Reference proteome</keyword>
<evidence type="ECO:0000313" key="5">
    <source>
        <dbReference type="Proteomes" id="UP001241072"/>
    </source>
</evidence>
<keyword evidence="1" id="KW-0175">Coiled coil</keyword>
<feature type="transmembrane region" description="Helical" evidence="3">
    <location>
        <begin position="143"/>
        <end position="166"/>
    </location>
</feature>
<feature type="coiled-coil region" evidence="1">
    <location>
        <begin position="217"/>
        <end position="244"/>
    </location>
</feature>
<feature type="region of interest" description="Disordered" evidence="2">
    <location>
        <begin position="1"/>
        <end position="43"/>
    </location>
</feature>
<evidence type="ECO:0000256" key="1">
    <source>
        <dbReference type="SAM" id="Coils"/>
    </source>
</evidence>
<evidence type="ECO:0000313" key="4">
    <source>
        <dbReference type="EMBL" id="MDO7882855.1"/>
    </source>
</evidence>
<keyword evidence="3" id="KW-0472">Membrane</keyword>
<proteinExistence type="predicted"/>
<feature type="compositionally biased region" description="Polar residues" evidence="2">
    <location>
        <begin position="1"/>
        <end position="10"/>
    </location>
</feature>
<sequence>MTDATSSSSARKPKKSEVIEDAVVVEETAVEPAPKPAESSEPRVVEAVVEPEPVRPAQPQVVYVQAPAAPVKKGNRGVGALIALLSALVFTALLAIITAIIGGVATGRFSFGFLAQANFYLPTLFFVIGFVLLVLLANRANWWAYIVGSVVVGLVVYFGTVGAVLLGSGVILRTPDEAAAMFANGLANPIVIAAALLAREVSLWTGSIIARRGRRVKVRNTEAREAWERELAEKKAEHERATAAASSAV</sequence>
<feature type="transmembrane region" description="Helical" evidence="3">
    <location>
        <begin position="186"/>
        <end position="210"/>
    </location>
</feature>